<gene>
    <name evidence="1" type="ORF">EB796_018729</name>
</gene>
<accession>A0A7J7JAF7</accession>
<name>A0A7J7JAF7_BUGNE</name>
<keyword evidence="2" id="KW-1185">Reference proteome</keyword>
<reference evidence="1" key="1">
    <citation type="submission" date="2020-06" db="EMBL/GenBank/DDBJ databases">
        <title>Draft genome of Bugula neritina, a colonial animal packing powerful symbionts and potential medicines.</title>
        <authorList>
            <person name="Rayko M."/>
        </authorList>
    </citation>
    <scope>NUCLEOTIDE SEQUENCE [LARGE SCALE GENOMIC DNA]</scope>
    <source>
        <strain evidence="1">Kwan_BN1</strain>
    </source>
</reference>
<evidence type="ECO:0000313" key="2">
    <source>
        <dbReference type="Proteomes" id="UP000593567"/>
    </source>
</evidence>
<evidence type="ECO:0000313" key="1">
    <source>
        <dbReference type="EMBL" id="KAF6022973.1"/>
    </source>
</evidence>
<proteinExistence type="predicted"/>
<dbReference type="AlphaFoldDB" id="A0A7J7JAF7"/>
<sequence>MYRYQQRCHSITIGITECRGLCDSIFRLHQLDTTESYLSRKLVINLISLSHAKPLATIDILFFINTGCEGELILISNNYLEIKAF</sequence>
<comment type="caution">
    <text evidence="1">The sequence shown here is derived from an EMBL/GenBank/DDBJ whole genome shotgun (WGS) entry which is preliminary data.</text>
</comment>
<protein>
    <submittedName>
        <fullName evidence="1">Uncharacterized protein</fullName>
    </submittedName>
</protein>
<dbReference type="EMBL" id="VXIV02002779">
    <property type="protein sequence ID" value="KAF6022973.1"/>
    <property type="molecule type" value="Genomic_DNA"/>
</dbReference>
<organism evidence="1 2">
    <name type="scientific">Bugula neritina</name>
    <name type="common">Brown bryozoan</name>
    <name type="synonym">Sertularia neritina</name>
    <dbReference type="NCBI Taxonomy" id="10212"/>
    <lineage>
        <taxon>Eukaryota</taxon>
        <taxon>Metazoa</taxon>
        <taxon>Spiralia</taxon>
        <taxon>Lophotrochozoa</taxon>
        <taxon>Bryozoa</taxon>
        <taxon>Gymnolaemata</taxon>
        <taxon>Cheilostomatida</taxon>
        <taxon>Flustrina</taxon>
        <taxon>Buguloidea</taxon>
        <taxon>Bugulidae</taxon>
        <taxon>Bugula</taxon>
    </lineage>
</organism>
<dbReference type="Proteomes" id="UP000593567">
    <property type="component" value="Unassembled WGS sequence"/>
</dbReference>